<dbReference type="NCBIfam" id="TIGR00165">
    <property type="entry name" value="S18"/>
    <property type="match status" value="1"/>
</dbReference>
<keyword evidence="2 4" id="KW-0689">Ribosomal protein</keyword>
<evidence type="ECO:0000256" key="4">
    <source>
        <dbReference type="HAMAP-Rule" id="MF_00270"/>
    </source>
</evidence>
<evidence type="ECO:0000313" key="6">
    <source>
        <dbReference type="EMBL" id="PIR69699.1"/>
    </source>
</evidence>
<evidence type="ECO:0000256" key="1">
    <source>
        <dbReference type="ARBA" id="ARBA00005589"/>
    </source>
</evidence>
<comment type="similarity">
    <text evidence="1 4 5">Belongs to the bacterial ribosomal protein bS18 family.</text>
</comment>
<dbReference type="Gene3D" id="4.10.640.10">
    <property type="entry name" value="Ribosomal protein S18"/>
    <property type="match status" value="1"/>
</dbReference>
<dbReference type="EMBL" id="PFCO01000003">
    <property type="protein sequence ID" value="PIR69699.1"/>
    <property type="molecule type" value="Genomic_DNA"/>
</dbReference>
<evidence type="ECO:0000313" key="7">
    <source>
        <dbReference type="Proteomes" id="UP000231503"/>
    </source>
</evidence>
<keyword evidence="4" id="KW-0694">RNA-binding</keyword>
<dbReference type="PANTHER" id="PTHR13479">
    <property type="entry name" value="30S RIBOSOMAL PROTEIN S18"/>
    <property type="match status" value="1"/>
</dbReference>
<dbReference type="Pfam" id="PF01084">
    <property type="entry name" value="Ribosomal_S18"/>
    <property type="match status" value="1"/>
</dbReference>
<keyword evidence="3 4" id="KW-0687">Ribonucleoprotein</keyword>
<accession>A0A2H0TDS3</accession>
<protein>
    <recommendedName>
        <fullName evidence="4">Small ribosomal subunit protein bS18</fullName>
    </recommendedName>
</protein>
<keyword evidence="4" id="KW-0699">rRNA-binding</keyword>
<dbReference type="AlphaFoldDB" id="A0A2H0TDS3"/>
<proteinExistence type="inferred from homology"/>
<dbReference type="PANTHER" id="PTHR13479:SF40">
    <property type="entry name" value="SMALL RIBOSOMAL SUBUNIT PROTEIN BS18M"/>
    <property type="match status" value="1"/>
</dbReference>
<comment type="subunit">
    <text evidence="4">Part of the 30S ribosomal subunit. Forms a tight heterodimer with protein bS6.</text>
</comment>
<dbReference type="InterPro" id="IPR036870">
    <property type="entry name" value="Ribosomal_bS18_sf"/>
</dbReference>
<name>A0A2H0TDS3_9BACT</name>
<reference evidence="7" key="1">
    <citation type="submission" date="2017-09" db="EMBL/GenBank/DDBJ databases">
        <title>Depth-based differentiation of microbial function through sediment-hosted aquifers and enrichment of novel symbionts in the deep terrestrial subsurface.</title>
        <authorList>
            <person name="Probst A.J."/>
            <person name="Ladd B."/>
            <person name="Jarett J.K."/>
            <person name="Geller-Mcgrath D.E."/>
            <person name="Sieber C.M.K."/>
            <person name="Emerson J.B."/>
            <person name="Anantharaman K."/>
            <person name="Thomas B.C."/>
            <person name="Malmstrom R."/>
            <person name="Stieglmeier M."/>
            <person name="Klingl A."/>
            <person name="Woyke T."/>
            <person name="Ryan C.M."/>
            <person name="Banfield J.F."/>
        </authorList>
    </citation>
    <scope>NUCLEOTIDE SEQUENCE [LARGE SCALE GENOMIC DNA]</scope>
</reference>
<dbReference type="GO" id="GO:0070181">
    <property type="term" value="F:small ribosomal subunit rRNA binding"/>
    <property type="evidence" value="ECO:0007669"/>
    <property type="project" value="TreeGrafter"/>
</dbReference>
<dbReference type="InterPro" id="IPR001648">
    <property type="entry name" value="Ribosomal_bS18"/>
</dbReference>
<gene>
    <name evidence="4 6" type="primary">rpsR</name>
    <name evidence="6" type="ORF">COU47_01255</name>
</gene>
<dbReference type="SUPFAM" id="SSF46911">
    <property type="entry name" value="Ribosomal protein S18"/>
    <property type="match status" value="1"/>
</dbReference>
<evidence type="ECO:0000256" key="3">
    <source>
        <dbReference type="ARBA" id="ARBA00023274"/>
    </source>
</evidence>
<sequence>MITEQKQCYFCTSNIRIINYKDPEALRKFLSPQAKILPRKHTHLCAKHQRNLATAIKRARFLALLPYIAN</sequence>
<comment type="caution">
    <text evidence="6">The sequence shown here is derived from an EMBL/GenBank/DDBJ whole genome shotgun (WGS) entry which is preliminary data.</text>
</comment>
<dbReference type="GO" id="GO:0006412">
    <property type="term" value="P:translation"/>
    <property type="evidence" value="ECO:0007669"/>
    <property type="project" value="UniProtKB-UniRule"/>
</dbReference>
<organism evidence="6 7">
    <name type="scientific">Candidatus Niyogibacteria bacterium CG10_big_fil_rev_8_21_14_0_10_46_36</name>
    <dbReference type="NCBI Taxonomy" id="1974726"/>
    <lineage>
        <taxon>Bacteria</taxon>
        <taxon>Candidatus Niyogiibacteriota</taxon>
    </lineage>
</organism>
<dbReference type="GO" id="GO:0022627">
    <property type="term" value="C:cytosolic small ribosomal subunit"/>
    <property type="evidence" value="ECO:0007669"/>
    <property type="project" value="TreeGrafter"/>
</dbReference>
<dbReference type="PRINTS" id="PR00974">
    <property type="entry name" value="RIBOSOMALS18"/>
</dbReference>
<dbReference type="HAMAP" id="MF_00270">
    <property type="entry name" value="Ribosomal_bS18"/>
    <property type="match status" value="1"/>
</dbReference>
<dbReference type="GO" id="GO:0003735">
    <property type="term" value="F:structural constituent of ribosome"/>
    <property type="evidence" value="ECO:0007669"/>
    <property type="project" value="InterPro"/>
</dbReference>
<comment type="function">
    <text evidence="4">Binds as a heterodimer with protein bS6 to the central domain of the 16S rRNA, where it helps stabilize the platform of the 30S subunit.</text>
</comment>
<evidence type="ECO:0000256" key="5">
    <source>
        <dbReference type="RuleBase" id="RU003910"/>
    </source>
</evidence>
<evidence type="ECO:0000256" key="2">
    <source>
        <dbReference type="ARBA" id="ARBA00022980"/>
    </source>
</evidence>
<dbReference type="Proteomes" id="UP000231503">
    <property type="component" value="Unassembled WGS sequence"/>
</dbReference>